<gene>
    <name evidence="1" type="ORF">PHYPA_009623</name>
</gene>
<dbReference type="AlphaFoldDB" id="A0A2K1KHJ9"/>
<dbReference type="EnsemblPlants" id="Pp3c6_29090V3.1">
    <property type="protein sequence ID" value="PAC:32975307.CDS.1"/>
    <property type="gene ID" value="Pp3c6_29090"/>
</dbReference>
<dbReference type="EnsemblPlants" id="Pp3c6_29090V3.2">
    <property type="protein sequence ID" value="PAC:32975308.CDS.1"/>
    <property type="gene ID" value="Pp3c6_29090"/>
</dbReference>
<dbReference type="Proteomes" id="UP000006727">
    <property type="component" value="Chromosome 6"/>
</dbReference>
<reference evidence="1 3" key="2">
    <citation type="journal article" date="2018" name="Plant J.">
        <title>The Physcomitrella patens chromosome-scale assembly reveals moss genome structure and evolution.</title>
        <authorList>
            <person name="Lang D."/>
            <person name="Ullrich K.K."/>
            <person name="Murat F."/>
            <person name="Fuchs J."/>
            <person name="Jenkins J."/>
            <person name="Haas F.B."/>
            <person name="Piednoel M."/>
            <person name="Gundlach H."/>
            <person name="Van Bel M."/>
            <person name="Meyberg R."/>
            <person name="Vives C."/>
            <person name="Morata J."/>
            <person name="Symeonidi A."/>
            <person name="Hiss M."/>
            <person name="Muchero W."/>
            <person name="Kamisugi Y."/>
            <person name="Saleh O."/>
            <person name="Blanc G."/>
            <person name="Decker E.L."/>
            <person name="van Gessel N."/>
            <person name="Grimwood J."/>
            <person name="Hayes R.D."/>
            <person name="Graham S.W."/>
            <person name="Gunter L.E."/>
            <person name="McDaniel S.F."/>
            <person name="Hoernstein S.N.W."/>
            <person name="Larsson A."/>
            <person name="Li F.W."/>
            <person name="Perroud P.F."/>
            <person name="Phillips J."/>
            <person name="Ranjan P."/>
            <person name="Rokshar D.S."/>
            <person name="Rothfels C.J."/>
            <person name="Schneider L."/>
            <person name="Shu S."/>
            <person name="Stevenson D.W."/>
            <person name="Thummler F."/>
            <person name="Tillich M."/>
            <person name="Villarreal Aguilar J.C."/>
            <person name="Widiez T."/>
            <person name="Wong G.K."/>
            <person name="Wymore A."/>
            <person name="Zhang Y."/>
            <person name="Zimmer A.D."/>
            <person name="Quatrano R.S."/>
            <person name="Mayer K.F.X."/>
            <person name="Goodstein D."/>
            <person name="Casacuberta J.M."/>
            <person name="Vandepoele K."/>
            <person name="Reski R."/>
            <person name="Cuming A.C."/>
            <person name="Tuskan G.A."/>
            <person name="Maumus F."/>
            <person name="Salse J."/>
            <person name="Schmutz J."/>
            <person name="Rensing S.A."/>
        </authorList>
    </citation>
    <scope>NUCLEOTIDE SEQUENCE [LARGE SCALE GENOMIC DNA]</scope>
    <source>
        <strain evidence="2 3">cv. Gransden 2004</strain>
    </source>
</reference>
<proteinExistence type="predicted"/>
<dbReference type="PaxDb" id="3218-PP1S117_116V6.1"/>
<dbReference type="EMBL" id="ABEU02000006">
    <property type="protein sequence ID" value="PNR53247.1"/>
    <property type="molecule type" value="Genomic_DNA"/>
</dbReference>
<dbReference type="SUPFAM" id="SSF53300">
    <property type="entry name" value="vWA-like"/>
    <property type="match status" value="1"/>
</dbReference>
<evidence type="ECO:0000313" key="1">
    <source>
        <dbReference type="EMBL" id="PNR53247.1"/>
    </source>
</evidence>
<dbReference type="InterPro" id="IPR036465">
    <property type="entry name" value="vWFA_dom_sf"/>
</dbReference>
<keyword evidence="3" id="KW-1185">Reference proteome</keyword>
<evidence type="ECO:0000313" key="2">
    <source>
        <dbReference type="EnsemblPlants" id="PAC:32975307.CDS.1"/>
    </source>
</evidence>
<evidence type="ECO:0008006" key="4">
    <source>
        <dbReference type="Google" id="ProtNLM"/>
    </source>
</evidence>
<organism evidence="1">
    <name type="scientific">Physcomitrium patens</name>
    <name type="common">Spreading-leaved earth moss</name>
    <name type="synonym">Physcomitrella patens</name>
    <dbReference type="NCBI Taxonomy" id="3218"/>
    <lineage>
        <taxon>Eukaryota</taxon>
        <taxon>Viridiplantae</taxon>
        <taxon>Streptophyta</taxon>
        <taxon>Embryophyta</taxon>
        <taxon>Bryophyta</taxon>
        <taxon>Bryophytina</taxon>
        <taxon>Bryopsida</taxon>
        <taxon>Funariidae</taxon>
        <taxon>Funariales</taxon>
        <taxon>Funariaceae</taxon>
        <taxon>Physcomitrium</taxon>
    </lineage>
</organism>
<dbReference type="InParanoid" id="A0A2K1KHJ9"/>
<dbReference type="Gramene" id="Pp3c6_29090V3.1">
    <property type="protein sequence ID" value="PAC:32975307.CDS.1"/>
    <property type="gene ID" value="Pp3c6_29090"/>
</dbReference>
<accession>A0A2K1KHJ9</accession>
<dbReference type="Gramene" id="Pp3c6_29090V3.2">
    <property type="protein sequence ID" value="PAC:32975308.CDS.1"/>
    <property type="gene ID" value="Pp3c6_29090"/>
</dbReference>
<sequence>MADNFGPMVKSGLRPDPRLEVNNTLFFGPWRAERADQNGSKITAEYTMFLPTKEKAYFHMLLDASGSTWPRVKTGDKKRLYKHLLNSFETIVLGGDALRPNDVVYVWLFNRKTTLLCEFERKDFKGKMDMIRSRYKSEFIDSDNYKETRLYDAVATVMEKIKETHKTNKKSDYFLVPFTDGVDYKSERTNLNNMMNDIFSVQGRLHTFFITINMPADNELHKRLKSHQGELSYFNCEKAEPNEISRGFNSLRDCIKVILCVSKDKNTIRVADYGYSRCEVAEKMMAAVAQGINSSSLLESFYHVRGIDKK</sequence>
<dbReference type="Gene3D" id="3.40.50.410">
    <property type="entry name" value="von Willebrand factor, type A domain"/>
    <property type="match status" value="1"/>
</dbReference>
<name>A0A2K1KHJ9_PHYPA</name>
<protein>
    <recommendedName>
        <fullName evidence="4">VWFA domain-containing protein</fullName>
    </recommendedName>
</protein>
<reference evidence="2" key="3">
    <citation type="submission" date="2020-12" db="UniProtKB">
        <authorList>
            <consortium name="EnsemblPlants"/>
        </authorList>
    </citation>
    <scope>IDENTIFICATION</scope>
</reference>
<evidence type="ECO:0000313" key="3">
    <source>
        <dbReference type="Proteomes" id="UP000006727"/>
    </source>
</evidence>
<reference evidence="1 3" key="1">
    <citation type="journal article" date="2008" name="Science">
        <title>The Physcomitrella genome reveals evolutionary insights into the conquest of land by plants.</title>
        <authorList>
            <person name="Rensing S."/>
            <person name="Lang D."/>
            <person name="Zimmer A."/>
            <person name="Terry A."/>
            <person name="Salamov A."/>
            <person name="Shapiro H."/>
            <person name="Nishiyama T."/>
            <person name="Perroud P.-F."/>
            <person name="Lindquist E."/>
            <person name="Kamisugi Y."/>
            <person name="Tanahashi T."/>
            <person name="Sakakibara K."/>
            <person name="Fujita T."/>
            <person name="Oishi K."/>
            <person name="Shin-I T."/>
            <person name="Kuroki Y."/>
            <person name="Toyoda A."/>
            <person name="Suzuki Y."/>
            <person name="Hashimoto A."/>
            <person name="Yamaguchi K."/>
            <person name="Sugano A."/>
            <person name="Kohara Y."/>
            <person name="Fujiyama A."/>
            <person name="Anterola A."/>
            <person name="Aoki S."/>
            <person name="Ashton N."/>
            <person name="Barbazuk W.B."/>
            <person name="Barker E."/>
            <person name="Bennetzen J."/>
            <person name="Bezanilla M."/>
            <person name="Blankenship R."/>
            <person name="Cho S.H."/>
            <person name="Dutcher S."/>
            <person name="Estelle M."/>
            <person name="Fawcett J.A."/>
            <person name="Gundlach H."/>
            <person name="Hanada K."/>
            <person name="Heyl A."/>
            <person name="Hicks K.A."/>
            <person name="Hugh J."/>
            <person name="Lohr M."/>
            <person name="Mayer K."/>
            <person name="Melkozernov A."/>
            <person name="Murata T."/>
            <person name="Nelson D."/>
            <person name="Pils B."/>
            <person name="Prigge M."/>
            <person name="Reiss B."/>
            <person name="Renner T."/>
            <person name="Rombauts S."/>
            <person name="Rushton P."/>
            <person name="Sanderfoot A."/>
            <person name="Schween G."/>
            <person name="Shiu S.-H."/>
            <person name="Stueber K."/>
            <person name="Theodoulou F.L."/>
            <person name="Tu H."/>
            <person name="Van de Peer Y."/>
            <person name="Verrier P.J."/>
            <person name="Waters E."/>
            <person name="Wood A."/>
            <person name="Yang L."/>
            <person name="Cove D."/>
            <person name="Cuming A."/>
            <person name="Hasebe M."/>
            <person name="Lucas S."/>
            <person name="Mishler D.B."/>
            <person name="Reski R."/>
            <person name="Grigoriev I."/>
            <person name="Quatrano R.S."/>
            <person name="Boore J.L."/>
        </authorList>
    </citation>
    <scope>NUCLEOTIDE SEQUENCE [LARGE SCALE GENOMIC DNA]</scope>
    <source>
        <strain evidence="2 3">cv. Gransden 2004</strain>
    </source>
</reference>